<evidence type="ECO:0000259" key="2">
    <source>
        <dbReference type="Pfam" id="PF14303"/>
    </source>
</evidence>
<dbReference type="EMBL" id="OIVN01000591">
    <property type="protein sequence ID" value="SPC82674.1"/>
    <property type="molecule type" value="Genomic_DNA"/>
</dbReference>
<feature type="region of interest" description="Disordered" evidence="1">
    <location>
        <begin position="185"/>
        <end position="206"/>
    </location>
</feature>
<dbReference type="AlphaFoldDB" id="A0A2N9F7C6"/>
<protein>
    <recommendedName>
        <fullName evidence="2">No apical meristem-associated C-terminal domain-containing protein</fullName>
    </recommendedName>
</protein>
<dbReference type="PANTHER" id="PTHR45125">
    <property type="entry name" value="F21J9.4-RELATED"/>
    <property type="match status" value="1"/>
</dbReference>
<name>A0A2N9F7C6_FAGSY</name>
<sequence>MDSRAREDVFFTNLLEESNMSIDFDMESGQLESPQCEVCTEQSPSENQLGSIAKKSTRGLKFTVEEDLLLVSAWLNISMDPIVGNQQKRNTYWDNIHEYFEKEKTSCISRTANSLMHRWSTIQVKTNKFCGFLAQVERRNESGLNEQDKISRAKEMFRSLLGASFQFEHCWNVLRHNPKWVDHCAKGKPKRRPAATSSASEPIQLEENDASQAAFVNLERPLEAKKLKSDEKKEILERACSQTEQLIQIRKAEVDNANARDQELIRLRQEKISLERGKQEMEIIMMDISSLTAQQQHYIRQRRLEIIERQTKTT</sequence>
<dbReference type="Pfam" id="PF14303">
    <property type="entry name" value="NAM-associated"/>
    <property type="match status" value="1"/>
</dbReference>
<dbReference type="InterPro" id="IPR029466">
    <property type="entry name" value="NAM-associated_C"/>
</dbReference>
<gene>
    <name evidence="3" type="ORF">FSB_LOCUS10556</name>
</gene>
<feature type="domain" description="No apical meristem-associated C-terminal" evidence="2">
    <location>
        <begin position="165"/>
        <end position="306"/>
    </location>
</feature>
<reference evidence="3" key="1">
    <citation type="submission" date="2018-02" db="EMBL/GenBank/DDBJ databases">
        <authorList>
            <person name="Cohen D.B."/>
            <person name="Kent A.D."/>
        </authorList>
    </citation>
    <scope>NUCLEOTIDE SEQUENCE</scope>
</reference>
<organism evidence="3">
    <name type="scientific">Fagus sylvatica</name>
    <name type="common">Beechnut</name>
    <dbReference type="NCBI Taxonomy" id="28930"/>
    <lineage>
        <taxon>Eukaryota</taxon>
        <taxon>Viridiplantae</taxon>
        <taxon>Streptophyta</taxon>
        <taxon>Embryophyta</taxon>
        <taxon>Tracheophyta</taxon>
        <taxon>Spermatophyta</taxon>
        <taxon>Magnoliopsida</taxon>
        <taxon>eudicotyledons</taxon>
        <taxon>Gunneridae</taxon>
        <taxon>Pentapetalae</taxon>
        <taxon>rosids</taxon>
        <taxon>fabids</taxon>
        <taxon>Fagales</taxon>
        <taxon>Fagaceae</taxon>
        <taxon>Fagus</taxon>
    </lineage>
</organism>
<proteinExistence type="predicted"/>
<evidence type="ECO:0000313" key="3">
    <source>
        <dbReference type="EMBL" id="SPC82674.1"/>
    </source>
</evidence>
<accession>A0A2N9F7C6</accession>
<evidence type="ECO:0000256" key="1">
    <source>
        <dbReference type="SAM" id="MobiDB-lite"/>
    </source>
</evidence>
<dbReference type="PANTHER" id="PTHR45125:SF51">
    <property type="entry name" value="F21J9.4-RELATED"/>
    <property type="match status" value="1"/>
</dbReference>